<evidence type="ECO:0000256" key="3">
    <source>
        <dbReference type="ARBA" id="ARBA00023163"/>
    </source>
</evidence>
<dbReference type="Proteomes" id="UP001374803">
    <property type="component" value="Chromosome"/>
</dbReference>
<keyword evidence="2" id="KW-0238">DNA-binding</keyword>
<evidence type="ECO:0000256" key="2">
    <source>
        <dbReference type="ARBA" id="ARBA00023125"/>
    </source>
</evidence>
<keyword evidence="1" id="KW-0805">Transcription regulation</keyword>
<dbReference type="SMART" id="SM00342">
    <property type="entry name" value="HTH_ARAC"/>
    <property type="match status" value="1"/>
</dbReference>
<evidence type="ECO:0000256" key="1">
    <source>
        <dbReference type="ARBA" id="ARBA00023015"/>
    </source>
</evidence>
<gene>
    <name evidence="5" type="ORF">LVJ94_41105</name>
</gene>
<keyword evidence="6" id="KW-1185">Reference proteome</keyword>
<dbReference type="EMBL" id="CP089983">
    <property type="protein sequence ID" value="WXB03290.1"/>
    <property type="molecule type" value="Genomic_DNA"/>
</dbReference>
<accession>A0ABZ2KXJ9</accession>
<dbReference type="PROSITE" id="PS01124">
    <property type="entry name" value="HTH_ARAC_FAMILY_2"/>
    <property type="match status" value="1"/>
</dbReference>
<keyword evidence="3" id="KW-0804">Transcription</keyword>
<organism evidence="5 6">
    <name type="scientific">Pendulispora rubella</name>
    <dbReference type="NCBI Taxonomy" id="2741070"/>
    <lineage>
        <taxon>Bacteria</taxon>
        <taxon>Pseudomonadati</taxon>
        <taxon>Myxococcota</taxon>
        <taxon>Myxococcia</taxon>
        <taxon>Myxococcales</taxon>
        <taxon>Sorangiineae</taxon>
        <taxon>Pendulisporaceae</taxon>
        <taxon>Pendulispora</taxon>
    </lineage>
</organism>
<dbReference type="PANTHER" id="PTHR47894">
    <property type="entry name" value="HTH-TYPE TRANSCRIPTIONAL REGULATOR GADX"/>
    <property type="match status" value="1"/>
</dbReference>
<sequence>MLFRSSFLPTLLDWLVTKGAADAVATIRRELELPEPTGDVLKVMTIPMEVFREAIARAAAATGDDYLGLHMAMERQPGSYGLVEYAARNAADIEDAVNRVSQYMTLLSDSARIELRKGPNEASVVHRIPGDPECMGRHASEFVLAVCLSVMQESTARPIKLLRVEFAHPAPADVTPLEQYFGTTQLHFQAGRNELTFDREVLSYPMVAGDPKLLPWLEKYADSLMVPESGIIQRIPGLHEQIRQCLQARITPTLAEIAKRLQFSGRTLQRRLQEAHTSFQEELDEVRRDLAETYLRDPKLTIYEIALLLGYSDRSGFERAFMKWRGATPGGFRRKMAQVATAPEPSSQVA</sequence>
<dbReference type="Pfam" id="PF12833">
    <property type="entry name" value="HTH_18"/>
    <property type="match status" value="1"/>
</dbReference>
<dbReference type="SUPFAM" id="SSF46689">
    <property type="entry name" value="Homeodomain-like"/>
    <property type="match status" value="1"/>
</dbReference>
<dbReference type="RefSeq" id="WP_394832920.1">
    <property type="nucleotide sequence ID" value="NZ_CP089929.1"/>
</dbReference>
<feature type="domain" description="HTH araC/xylS-type" evidence="4">
    <location>
        <begin position="236"/>
        <end position="335"/>
    </location>
</feature>
<protein>
    <submittedName>
        <fullName evidence="5">AraC family transcriptional regulator</fullName>
    </submittedName>
</protein>
<dbReference type="PANTHER" id="PTHR47894:SF1">
    <property type="entry name" value="HTH-TYPE TRANSCRIPTIONAL REGULATOR VQSM"/>
    <property type="match status" value="1"/>
</dbReference>
<dbReference type="Gene3D" id="1.10.10.60">
    <property type="entry name" value="Homeodomain-like"/>
    <property type="match status" value="1"/>
</dbReference>
<dbReference type="InterPro" id="IPR032687">
    <property type="entry name" value="AraC-type_N"/>
</dbReference>
<reference evidence="5" key="1">
    <citation type="submission" date="2021-12" db="EMBL/GenBank/DDBJ databases">
        <title>Discovery of the Pendulisporaceae a myxobacterial family with distinct sporulation behavior and unique specialized metabolism.</title>
        <authorList>
            <person name="Garcia R."/>
            <person name="Popoff A."/>
            <person name="Bader C.D."/>
            <person name="Loehr J."/>
            <person name="Walesch S."/>
            <person name="Walt C."/>
            <person name="Boldt J."/>
            <person name="Bunk B."/>
            <person name="Haeckl F.J.F.P.J."/>
            <person name="Gunesch A.P."/>
            <person name="Birkelbach J."/>
            <person name="Nuebel U."/>
            <person name="Pietschmann T."/>
            <person name="Bach T."/>
            <person name="Mueller R."/>
        </authorList>
    </citation>
    <scope>NUCLEOTIDE SEQUENCE</scope>
    <source>
        <strain evidence="5">MSr11367</strain>
    </source>
</reference>
<proteinExistence type="predicted"/>
<evidence type="ECO:0000313" key="6">
    <source>
        <dbReference type="Proteomes" id="UP001374803"/>
    </source>
</evidence>
<name>A0ABZ2KXJ9_9BACT</name>
<evidence type="ECO:0000313" key="5">
    <source>
        <dbReference type="EMBL" id="WXB03290.1"/>
    </source>
</evidence>
<dbReference type="InterPro" id="IPR009057">
    <property type="entry name" value="Homeodomain-like_sf"/>
</dbReference>
<dbReference type="Pfam" id="PF12625">
    <property type="entry name" value="Arabinose_bd"/>
    <property type="match status" value="1"/>
</dbReference>
<dbReference type="InterPro" id="IPR018060">
    <property type="entry name" value="HTH_AraC"/>
</dbReference>
<evidence type="ECO:0000259" key="4">
    <source>
        <dbReference type="PROSITE" id="PS01124"/>
    </source>
</evidence>